<name>A0A947D0C3_9HYPH</name>
<evidence type="ECO:0000313" key="1">
    <source>
        <dbReference type="EMBL" id="MBT9288226.1"/>
    </source>
</evidence>
<dbReference type="AlphaFoldDB" id="A0A947D0C3"/>
<protein>
    <submittedName>
        <fullName evidence="1">Uncharacterized protein</fullName>
    </submittedName>
</protein>
<gene>
    <name evidence="1" type="ORF">KL771_02110</name>
</gene>
<evidence type="ECO:0000313" key="2">
    <source>
        <dbReference type="Proteomes" id="UP000766595"/>
    </source>
</evidence>
<organism evidence="1 2">
    <name type="scientific">Prosthecodimorpha staleyi</name>
    <dbReference type="NCBI Taxonomy" id="2840188"/>
    <lineage>
        <taxon>Bacteria</taxon>
        <taxon>Pseudomonadati</taxon>
        <taxon>Pseudomonadota</taxon>
        <taxon>Alphaproteobacteria</taxon>
        <taxon>Hyphomicrobiales</taxon>
        <taxon>Ancalomicrobiaceae</taxon>
        <taxon>Prosthecodimorpha</taxon>
    </lineage>
</organism>
<accession>A0A947D0C3</accession>
<keyword evidence="2" id="KW-1185">Reference proteome</keyword>
<sequence>MMETDNLILEHLRAIRRDMARMNGAMQTMQAETTAIRHQLAAIVTLQDHDHGDIAELKLRVDRIEQRLDLVD</sequence>
<comment type="caution">
    <text evidence="1">The sequence shown here is derived from an EMBL/GenBank/DDBJ whole genome shotgun (WGS) entry which is preliminary data.</text>
</comment>
<dbReference type="EMBL" id="JAHHZF010000001">
    <property type="protein sequence ID" value="MBT9288226.1"/>
    <property type="molecule type" value="Genomic_DNA"/>
</dbReference>
<proteinExistence type="predicted"/>
<dbReference type="Proteomes" id="UP000766595">
    <property type="component" value="Unassembled WGS sequence"/>
</dbReference>
<reference evidence="1 2" key="1">
    <citation type="submission" date="2021-06" db="EMBL/GenBank/DDBJ databases">
        <authorList>
            <person name="Grouzdev D.S."/>
            <person name="Koziaeva V."/>
        </authorList>
    </citation>
    <scope>NUCLEOTIDE SEQUENCE [LARGE SCALE GENOMIC DNA]</scope>
    <source>
        <strain evidence="1 2">22</strain>
    </source>
</reference>